<evidence type="ECO:0000313" key="2">
    <source>
        <dbReference type="Proteomes" id="UP001497392"/>
    </source>
</evidence>
<evidence type="ECO:0000313" key="1">
    <source>
        <dbReference type="EMBL" id="CAL5229354.1"/>
    </source>
</evidence>
<dbReference type="EMBL" id="CAXHTA020000020">
    <property type="protein sequence ID" value="CAL5229354.1"/>
    <property type="molecule type" value="Genomic_DNA"/>
</dbReference>
<proteinExistence type="predicted"/>
<dbReference type="InterPro" id="IPR012675">
    <property type="entry name" value="Beta-grasp_dom_sf"/>
</dbReference>
<keyword evidence="2" id="KW-1185">Reference proteome</keyword>
<gene>
    <name evidence="1" type="primary">g12665</name>
    <name evidence="1" type="ORF">VP750_LOCUS11260</name>
</gene>
<protein>
    <submittedName>
        <fullName evidence="1">G12665 protein</fullName>
    </submittedName>
</protein>
<comment type="caution">
    <text evidence="1">The sequence shown here is derived from an EMBL/GenBank/DDBJ whole genome shotgun (WGS) entry which is preliminary data.</text>
</comment>
<accession>A0ABP1GAW3</accession>
<reference evidence="1 2" key="1">
    <citation type="submission" date="2024-06" db="EMBL/GenBank/DDBJ databases">
        <authorList>
            <person name="Kraege A."/>
            <person name="Thomma B."/>
        </authorList>
    </citation>
    <scope>NUCLEOTIDE SEQUENCE [LARGE SCALE GENOMIC DNA]</scope>
</reference>
<sequence length="153" mass="16720">MALRSLCSRVGQQRTSVLQTFVESRRWQSSPTVFDKLVDILVFDTQGHRHTLRGRQGQTLVELLADNEAIIGEGVVGLSPEGRGIMEALVTVPNDYLEQIPAPDAQDLRALEELSPTGAAVSKNARLASKIKLTAALNDVHIALSPLQPWKTL</sequence>
<dbReference type="Gene3D" id="3.10.20.30">
    <property type="match status" value="1"/>
</dbReference>
<name>A0ABP1GAW3_9CHLO</name>
<dbReference type="Proteomes" id="UP001497392">
    <property type="component" value="Unassembled WGS sequence"/>
</dbReference>
<organism evidence="1 2">
    <name type="scientific">Coccomyxa viridis</name>
    <dbReference type="NCBI Taxonomy" id="1274662"/>
    <lineage>
        <taxon>Eukaryota</taxon>
        <taxon>Viridiplantae</taxon>
        <taxon>Chlorophyta</taxon>
        <taxon>core chlorophytes</taxon>
        <taxon>Trebouxiophyceae</taxon>
        <taxon>Trebouxiophyceae incertae sedis</taxon>
        <taxon>Coccomyxaceae</taxon>
        <taxon>Coccomyxa</taxon>
    </lineage>
</organism>